<gene>
    <name evidence="2" type="ORF">FisN_8Hh296</name>
</gene>
<evidence type="ECO:0000313" key="3">
    <source>
        <dbReference type="Proteomes" id="UP000198406"/>
    </source>
</evidence>
<protein>
    <submittedName>
        <fullName evidence="2">Uncharacterized protein</fullName>
    </submittedName>
</protein>
<evidence type="ECO:0000256" key="1">
    <source>
        <dbReference type="SAM" id="MobiDB-lite"/>
    </source>
</evidence>
<dbReference type="InParanoid" id="A0A1Z5KIC8"/>
<reference evidence="2 3" key="1">
    <citation type="journal article" date="2015" name="Plant Cell">
        <title>Oil accumulation by the oleaginous diatom Fistulifera solaris as revealed by the genome and transcriptome.</title>
        <authorList>
            <person name="Tanaka T."/>
            <person name="Maeda Y."/>
            <person name="Veluchamy A."/>
            <person name="Tanaka M."/>
            <person name="Abida H."/>
            <person name="Marechal E."/>
            <person name="Bowler C."/>
            <person name="Muto M."/>
            <person name="Sunaga Y."/>
            <person name="Tanaka M."/>
            <person name="Yoshino T."/>
            <person name="Taniguchi T."/>
            <person name="Fukuda Y."/>
            <person name="Nemoto M."/>
            <person name="Matsumoto M."/>
            <person name="Wong P.S."/>
            <person name="Aburatani S."/>
            <person name="Fujibuchi W."/>
        </authorList>
    </citation>
    <scope>NUCLEOTIDE SEQUENCE [LARGE SCALE GENOMIC DNA]</scope>
    <source>
        <strain evidence="2 3">JPCC DA0580</strain>
    </source>
</reference>
<dbReference type="Proteomes" id="UP000198406">
    <property type="component" value="Unassembled WGS sequence"/>
</dbReference>
<organism evidence="2 3">
    <name type="scientific">Fistulifera solaris</name>
    <name type="common">Oleaginous diatom</name>
    <dbReference type="NCBI Taxonomy" id="1519565"/>
    <lineage>
        <taxon>Eukaryota</taxon>
        <taxon>Sar</taxon>
        <taxon>Stramenopiles</taxon>
        <taxon>Ochrophyta</taxon>
        <taxon>Bacillariophyta</taxon>
        <taxon>Bacillariophyceae</taxon>
        <taxon>Bacillariophycidae</taxon>
        <taxon>Naviculales</taxon>
        <taxon>Naviculaceae</taxon>
        <taxon>Fistulifera</taxon>
    </lineage>
</organism>
<sequence>MEIADKNAYWIAHQPIRSLSDEDRAKLQRRAPFLSTRSVPETPSSTLDPELRTIFERKLKSSAFFKPVTEVTPQDVPEEALPQSASSVQKEETVERTESEEMKQSSTLLTRTMLFAERRRKEGREVFRRRMQTSACNPLNETEAAVDRECARARPSVNDRVEMLEKEETTPEKDADTVLSFPNPVDTSFSSVDLTDREHLWTTSRPNEFLAQLKQLSTRVAHMISSEERKEEEKDADENDPIYSARLKDAEKANLKWYERPFKTHPLDYIPKPNSRFNCLCPGMVDF</sequence>
<feature type="region of interest" description="Disordered" evidence="1">
    <location>
        <begin position="31"/>
        <end position="50"/>
    </location>
</feature>
<accession>A0A1Z5KIC8</accession>
<name>A0A1Z5KIC8_FISSO</name>
<comment type="caution">
    <text evidence="2">The sequence shown here is derived from an EMBL/GenBank/DDBJ whole genome shotgun (WGS) entry which is preliminary data.</text>
</comment>
<dbReference type="EMBL" id="BDSP01000231">
    <property type="protein sequence ID" value="GAX25801.1"/>
    <property type="molecule type" value="Genomic_DNA"/>
</dbReference>
<proteinExistence type="predicted"/>
<feature type="compositionally biased region" description="Basic and acidic residues" evidence="1">
    <location>
        <begin position="89"/>
        <end position="103"/>
    </location>
</feature>
<keyword evidence="3" id="KW-1185">Reference proteome</keyword>
<feature type="compositionally biased region" description="Polar residues" evidence="1">
    <location>
        <begin position="35"/>
        <end position="47"/>
    </location>
</feature>
<dbReference type="AlphaFoldDB" id="A0A1Z5KIC8"/>
<evidence type="ECO:0000313" key="2">
    <source>
        <dbReference type="EMBL" id="GAX25801.1"/>
    </source>
</evidence>
<feature type="region of interest" description="Disordered" evidence="1">
    <location>
        <begin position="70"/>
        <end position="106"/>
    </location>
</feature>